<dbReference type="EMBL" id="BMKU01000004">
    <property type="protein sequence ID" value="GGG94306.1"/>
    <property type="molecule type" value="Genomic_DNA"/>
</dbReference>
<organism evidence="5 6">
    <name type="scientific">Pseudarthrobacter polychromogenes</name>
    <dbReference type="NCBI Taxonomy" id="1676"/>
    <lineage>
        <taxon>Bacteria</taxon>
        <taxon>Bacillati</taxon>
        <taxon>Actinomycetota</taxon>
        <taxon>Actinomycetes</taxon>
        <taxon>Micrococcales</taxon>
        <taxon>Micrococcaceae</taxon>
        <taxon>Pseudarthrobacter</taxon>
    </lineage>
</organism>
<accession>A0ABQ1XIB0</accession>
<dbReference type="Gene3D" id="2.30.24.10">
    <property type="entry name" value="CAT RNA-binding domain"/>
    <property type="match status" value="1"/>
</dbReference>
<dbReference type="InterPro" id="IPR036650">
    <property type="entry name" value="CAT_RNA-bd_dom_sf"/>
</dbReference>
<evidence type="ECO:0000256" key="3">
    <source>
        <dbReference type="ARBA" id="ARBA00023163"/>
    </source>
</evidence>
<evidence type="ECO:0000259" key="4">
    <source>
        <dbReference type="PROSITE" id="PS51372"/>
    </source>
</evidence>
<dbReference type="InterPro" id="IPR036634">
    <property type="entry name" value="PRD_sf"/>
</dbReference>
<dbReference type="Gene3D" id="1.20.58.1950">
    <property type="match status" value="1"/>
</dbReference>
<proteinExistence type="predicted"/>
<dbReference type="Gene3D" id="1.20.890.100">
    <property type="match status" value="1"/>
</dbReference>
<dbReference type="InterPro" id="IPR050661">
    <property type="entry name" value="BglG_antiterminators"/>
</dbReference>
<dbReference type="Pfam" id="PF00874">
    <property type="entry name" value="PRD"/>
    <property type="match status" value="2"/>
</dbReference>
<keyword evidence="3" id="KW-0804">Transcription</keyword>
<protein>
    <submittedName>
        <fullName evidence="5">Transcription antiterminator BglG</fullName>
    </submittedName>
</protein>
<dbReference type="SUPFAM" id="SSF63520">
    <property type="entry name" value="PTS-regulatory domain, PRD"/>
    <property type="match status" value="2"/>
</dbReference>
<evidence type="ECO:0000313" key="5">
    <source>
        <dbReference type="EMBL" id="GGG94306.1"/>
    </source>
</evidence>
<feature type="domain" description="PRD" evidence="4">
    <location>
        <begin position="171"/>
        <end position="281"/>
    </location>
</feature>
<keyword evidence="1" id="KW-0677">Repeat</keyword>
<keyword evidence="6" id="KW-1185">Reference proteome</keyword>
<reference evidence="6" key="1">
    <citation type="journal article" date="2019" name="Int. J. Syst. Evol. Microbiol.">
        <title>The Global Catalogue of Microorganisms (GCM) 10K type strain sequencing project: providing services to taxonomists for standard genome sequencing and annotation.</title>
        <authorList>
            <consortium name="The Broad Institute Genomics Platform"/>
            <consortium name="The Broad Institute Genome Sequencing Center for Infectious Disease"/>
            <person name="Wu L."/>
            <person name="Ma J."/>
        </authorList>
    </citation>
    <scope>NUCLEOTIDE SEQUENCE [LARGE SCALE GENOMIC DNA]</scope>
    <source>
        <strain evidence="6">CGMCC 1.1927</strain>
    </source>
</reference>
<dbReference type="PANTHER" id="PTHR30185:SF18">
    <property type="entry name" value="TRANSCRIPTIONAL REGULATOR MTLR"/>
    <property type="match status" value="1"/>
</dbReference>
<dbReference type="PROSITE" id="PS51372">
    <property type="entry name" value="PRD_2"/>
    <property type="match status" value="2"/>
</dbReference>
<evidence type="ECO:0000313" key="6">
    <source>
        <dbReference type="Proteomes" id="UP000596938"/>
    </source>
</evidence>
<dbReference type="Proteomes" id="UP000596938">
    <property type="component" value="Unassembled WGS sequence"/>
</dbReference>
<evidence type="ECO:0000256" key="2">
    <source>
        <dbReference type="ARBA" id="ARBA00023015"/>
    </source>
</evidence>
<sequence>MEVLRVFNNNVVLARAADRGEVILTGRGLGFQAKPGQQVDEAKVVRVFVPEDGRNADNFGALVAAIPPEHLALADQALDIARGGLRGPLNSTTVVALADHLSFAIKRLRQGLNIEYPLRAEVAHLYPDELHMAQQIVDFVNARLEEALPRDEAVAVALHLVNAGFASGDLSYTYQMTGVFAQLFEVLEQAYGRSFDRETVNAARFITHLRYFFVRAHTGRQLAEGATGLGSAIREAYPEAFGTALKLQAVLELRLGQPLTDDEVTYLTLHVARMADDLRLSQNAETPS</sequence>
<comment type="caution">
    <text evidence="5">The sequence shown here is derived from an EMBL/GenBank/DDBJ whole genome shotgun (WGS) entry which is preliminary data.</text>
</comment>
<evidence type="ECO:0000256" key="1">
    <source>
        <dbReference type="ARBA" id="ARBA00022737"/>
    </source>
</evidence>
<dbReference type="InterPro" id="IPR004341">
    <property type="entry name" value="CAT_RNA-bd_dom"/>
</dbReference>
<name>A0ABQ1XIB0_9MICC</name>
<gene>
    <name evidence="5" type="ORF">GCM10011577_16520</name>
</gene>
<dbReference type="PANTHER" id="PTHR30185">
    <property type="entry name" value="CRYPTIC BETA-GLUCOSIDE BGL OPERON ANTITERMINATOR"/>
    <property type="match status" value="1"/>
</dbReference>
<dbReference type="Pfam" id="PF03123">
    <property type="entry name" value="CAT_RBD"/>
    <property type="match status" value="1"/>
</dbReference>
<dbReference type="SUPFAM" id="SSF50151">
    <property type="entry name" value="SacY-like RNA-binding domain"/>
    <property type="match status" value="1"/>
</dbReference>
<dbReference type="SMART" id="SM01061">
    <property type="entry name" value="CAT_RBD"/>
    <property type="match status" value="1"/>
</dbReference>
<dbReference type="Gene3D" id="1.10.1790.10">
    <property type="entry name" value="PRD domain"/>
    <property type="match status" value="1"/>
</dbReference>
<keyword evidence="2" id="KW-0805">Transcription regulation</keyword>
<dbReference type="InterPro" id="IPR011608">
    <property type="entry name" value="PRD"/>
</dbReference>
<dbReference type="RefSeq" id="WP_188810030.1">
    <property type="nucleotide sequence ID" value="NZ_BAAAWV010000001.1"/>
</dbReference>
<feature type="domain" description="PRD" evidence="4">
    <location>
        <begin position="65"/>
        <end position="170"/>
    </location>
</feature>